<dbReference type="PANTHER" id="PTHR15718:SF6">
    <property type="entry name" value="G PROTEIN-REGULATED INDUCER OF NEURITE OUTGROWTH 3"/>
    <property type="match status" value="1"/>
</dbReference>
<dbReference type="InterPro" id="IPR032745">
    <property type="entry name" value="GRIN_C"/>
</dbReference>
<dbReference type="Pfam" id="PF15235">
    <property type="entry name" value="GRIN_C"/>
    <property type="match status" value="1"/>
</dbReference>
<sequence length="781" mass="83249">MGTVPDPLIPARLSLVAAPEEKNGLRDSQSPKHLCKQASVETNSNGFPLTAKAQPAGDHMLDTSCATVADESKDEQHGGHDTNQPSMFSPGSFSPSEEGHLAILESASNSEQEGSKGSRIQAVAEGCTPVQPAVKGLATQEANEIVQSGDRGQFCRATDKANSTPRDGVEGSEATQGCISPCLQSTAHQASPVVKETVGEKTGPERIHLLVKESAVPDLGVQPPVCLGSEPMDRKDASPHLGAEAMPGKVLQPHLESTPEPPGKTETEEKAVSPLSKFKDTGTMTVQMDPRSAAGEVVRKDRQDAEVQAVVSVENKSASTSPTILAAFLTENMHPGTKQQEPLHVIYTGAGGKEPSDIVDGFAPLLQIAPPVGIMPEVHIQATATVDTSGTQSVRLQSDPVGMHDTVSSALSGSGKHPCSLTSCRTQDTSVSRTEAQKATAASNYGDVSQQPSDVSVLLKTRPVYQITVNSSSQSVAPLQSVNVETKLPPSAILSEFDSKHQDPEPCVAGNRQASPSCHRLSGQAICTVIGTHDSKRGHHLQIQTVGDPAAGARSSHVDVKPKREEKFIPLCPKEQEISKAEATAGPQVGCSPGAGKREQHKLTEHNKEAKLSGSQGLTAGLESESRRSPVPGRGLRVAKGSDVTKEAKLDKTMAPAQHRFNLSGNKNESRPATEAKVQLKQSKRVRDVVWDEQGMTWEVYGASLDPESLGIAIQNHLQRQIREHEKLIKSQNTQNRKSISSDTSSNKKLKGRQHNVFQSMLQNFRRPNCCVRPTASSVLD</sequence>
<name>A0AA97LBF4_EUBMA</name>
<feature type="region of interest" description="Disordered" evidence="2">
    <location>
        <begin position="71"/>
        <end position="97"/>
    </location>
</feature>
<organism evidence="4 5">
    <name type="scientific">Eublepharis macularius</name>
    <name type="common">Leopard gecko</name>
    <name type="synonym">Cyrtodactylus macularius</name>
    <dbReference type="NCBI Taxonomy" id="481883"/>
    <lineage>
        <taxon>Eukaryota</taxon>
        <taxon>Metazoa</taxon>
        <taxon>Chordata</taxon>
        <taxon>Craniata</taxon>
        <taxon>Vertebrata</taxon>
        <taxon>Euteleostomi</taxon>
        <taxon>Lepidosauria</taxon>
        <taxon>Squamata</taxon>
        <taxon>Bifurcata</taxon>
        <taxon>Gekkota</taxon>
        <taxon>Eublepharidae</taxon>
        <taxon>Eublepharinae</taxon>
        <taxon>Eublepharis</taxon>
    </lineage>
</organism>
<comment type="function">
    <text evidence="1">May be involved in neurite outgrowth.</text>
</comment>
<proteinExistence type="predicted"/>
<evidence type="ECO:0000313" key="5">
    <source>
        <dbReference type="RefSeq" id="XP_054846377.1"/>
    </source>
</evidence>
<dbReference type="InterPro" id="IPR026646">
    <property type="entry name" value="GPRIN2-like/GPRIN3"/>
</dbReference>
<dbReference type="CTD" id="285513"/>
<feature type="region of interest" description="Disordered" evidence="2">
    <location>
        <begin position="729"/>
        <end position="752"/>
    </location>
</feature>
<dbReference type="KEGG" id="emc:129336972"/>
<keyword evidence="4" id="KW-1185">Reference proteome</keyword>
<dbReference type="PANTHER" id="PTHR15718">
    <property type="entry name" value="G PROTEIN-REGULATED INDUCER OF NEURITE OUTGROWTH C-TERMINAL DOMAIN-CONTAINING PROTEIN"/>
    <property type="match status" value="1"/>
</dbReference>
<feature type="region of interest" description="Disordered" evidence="2">
    <location>
        <begin position="233"/>
        <end position="272"/>
    </location>
</feature>
<evidence type="ECO:0000259" key="3">
    <source>
        <dbReference type="Pfam" id="PF15235"/>
    </source>
</evidence>
<feature type="compositionally biased region" description="Polar residues" evidence="2">
    <location>
        <begin position="730"/>
        <end position="747"/>
    </location>
</feature>
<evidence type="ECO:0000256" key="1">
    <source>
        <dbReference type="ARBA" id="ARBA00002358"/>
    </source>
</evidence>
<dbReference type="GO" id="GO:0005886">
    <property type="term" value="C:plasma membrane"/>
    <property type="evidence" value="ECO:0007669"/>
    <property type="project" value="TreeGrafter"/>
</dbReference>
<dbReference type="GeneID" id="129336972"/>
<feature type="domain" description="G protein-regulated inducer of neurite outgrowth C-terminal" evidence="3">
    <location>
        <begin position="668"/>
        <end position="775"/>
    </location>
</feature>
<reference evidence="5" key="1">
    <citation type="submission" date="2025-08" db="UniProtKB">
        <authorList>
            <consortium name="RefSeq"/>
        </authorList>
    </citation>
    <scope>IDENTIFICATION</scope>
    <source>
        <tissue evidence="5">Blood</tissue>
    </source>
</reference>
<accession>A0AA97LBF4</accession>
<evidence type="ECO:0000256" key="2">
    <source>
        <dbReference type="SAM" id="MobiDB-lite"/>
    </source>
</evidence>
<evidence type="ECO:0000313" key="4">
    <source>
        <dbReference type="Proteomes" id="UP001190640"/>
    </source>
</evidence>
<dbReference type="Proteomes" id="UP001190640">
    <property type="component" value="Chromosome 10"/>
</dbReference>
<feature type="compositionally biased region" description="Basic and acidic residues" evidence="2">
    <location>
        <begin position="596"/>
        <end position="611"/>
    </location>
</feature>
<dbReference type="RefSeq" id="XP_054846377.1">
    <property type="nucleotide sequence ID" value="XM_054990402.1"/>
</dbReference>
<feature type="region of interest" description="Disordered" evidence="2">
    <location>
        <begin position="15"/>
        <end position="55"/>
    </location>
</feature>
<protein>
    <submittedName>
        <fullName evidence="5">G protein-regulated inducer of neurite outgrowth 3</fullName>
    </submittedName>
</protein>
<dbReference type="AlphaFoldDB" id="A0AA97LBF4"/>
<dbReference type="GO" id="GO:0031175">
    <property type="term" value="P:neuron projection development"/>
    <property type="evidence" value="ECO:0007669"/>
    <property type="project" value="TreeGrafter"/>
</dbReference>
<feature type="compositionally biased region" description="Basic and acidic residues" evidence="2">
    <location>
        <begin position="71"/>
        <end position="80"/>
    </location>
</feature>
<feature type="region of interest" description="Disordered" evidence="2">
    <location>
        <begin position="582"/>
        <end position="637"/>
    </location>
</feature>
<gene>
    <name evidence="5" type="primary">GPRIN3</name>
</gene>